<dbReference type="OrthoDB" id="4518436at2759"/>
<dbReference type="Proteomes" id="UP000184073">
    <property type="component" value="Unassembled WGS sequence"/>
</dbReference>
<dbReference type="VEuPathDB" id="FungiDB:ASPVEDRAFT_26611"/>
<dbReference type="RefSeq" id="XP_040665606.1">
    <property type="nucleotide sequence ID" value="XM_040809929.1"/>
</dbReference>
<accession>A0A1L9PE87</accession>
<gene>
    <name evidence="1" type="ORF">ASPVEDRAFT_26611</name>
</gene>
<dbReference type="EMBL" id="KV878127">
    <property type="protein sequence ID" value="OJI99843.1"/>
    <property type="molecule type" value="Genomic_DNA"/>
</dbReference>
<sequence>MSLNGGGRISHGSYSIICADKGQIRDDYLNVLSSKPEKNLVLVEPSDIEIKGRKGKGRLKHHEVNDGFYHDRDNDILNSGQAFRFTNLRYHPFLDSSLGISISIPPRRPIMDTSEADYLLSIPIRIMSDRCPPRRDKYRNTTIQAGQTVFFKAISPEDKDKEKRSHI</sequence>
<evidence type="ECO:0000313" key="2">
    <source>
        <dbReference type="Proteomes" id="UP000184073"/>
    </source>
</evidence>
<dbReference type="GeneID" id="63725440"/>
<proteinExistence type="predicted"/>
<evidence type="ECO:0000313" key="1">
    <source>
        <dbReference type="EMBL" id="OJI99843.1"/>
    </source>
</evidence>
<dbReference type="AlphaFoldDB" id="A0A1L9PE87"/>
<keyword evidence="2" id="KW-1185">Reference proteome</keyword>
<organism evidence="1 2">
    <name type="scientific">Aspergillus versicolor CBS 583.65</name>
    <dbReference type="NCBI Taxonomy" id="1036611"/>
    <lineage>
        <taxon>Eukaryota</taxon>
        <taxon>Fungi</taxon>
        <taxon>Dikarya</taxon>
        <taxon>Ascomycota</taxon>
        <taxon>Pezizomycotina</taxon>
        <taxon>Eurotiomycetes</taxon>
        <taxon>Eurotiomycetidae</taxon>
        <taxon>Eurotiales</taxon>
        <taxon>Aspergillaceae</taxon>
        <taxon>Aspergillus</taxon>
        <taxon>Aspergillus subgen. Nidulantes</taxon>
    </lineage>
</organism>
<name>A0A1L9PE87_ASPVE</name>
<protein>
    <submittedName>
        <fullName evidence="1">Uncharacterized protein</fullName>
    </submittedName>
</protein>
<reference evidence="2" key="1">
    <citation type="journal article" date="2017" name="Genome Biol.">
        <title>Comparative genomics reveals high biological diversity and specific adaptations in the industrially and medically important fungal genus Aspergillus.</title>
        <authorList>
            <person name="de Vries R.P."/>
            <person name="Riley R."/>
            <person name="Wiebenga A."/>
            <person name="Aguilar-Osorio G."/>
            <person name="Amillis S."/>
            <person name="Uchima C.A."/>
            <person name="Anderluh G."/>
            <person name="Asadollahi M."/>
            <person name="Askin M."/>
            <person name="Barry K."/>
            <person name="Battaglia E."/>
            <person name="Bayram O."/>
            <person name="Benocci T."/>
            <person name="Braus-Stromeyer S.A."/>
            <person name="Caldana C."/>
            <person name="Canovas D."/>
            <person name="Cerqueira G.C."/>
            <person name="Chen F."/>
            <person name="Chen W."/>
            <person name="Choi C."/>
            <person name="Clum A."/>
            <person name="Dos Santos R.A."/>
            <person name="Damasio A.R."/>
            <person name="Diallinas G."/>
            <person name="Emri T."/>
            <person name="Fekete E."/>
            <person name="Flipphi M."/>
            <person name="Freyberg S."/>
            <person name="Gallo A."/>
            <person name="Gournas C."/>
            <person name="Habgood R."/>
            <person name="Hainaut M."/>
            <person name="Harispe M.L."/>
            <person name="Henrissat B."/>
            <person name="Hilden K.S."/>
            <person name="Hope R."/>
            <person name="Hossain A."/>
            <person name="Karabika E."/>
            <person name="Karaffa L."/>
            <person name="Karanyi Z."/>
            <person name="Krasevec N."/>
            <person name="Kuo A."/>
            <person name="Kusch H."/>
            <person name="LaButti K."/>
            <person name="Lagendijk E.L."/>
            <person name="Lapidus A."/>
            <person name="Levasseur A."/>
            <person name="Lindquist E."/>
            <person name="Lipzen A."/>
            <person name="Logrieco A.F."/>
            <person name="MacCabe A."/>
            <person name="Maekelae M.R."/>
            <person name="Malavazi I."/>
            <person name="Melin P."/>
            <person name="Meyer V."/>
            <person name="Mielnichuk N."/>
            <person name="Miskei M."/>
            <person name="Molnar A.P."/>
            <person name="Mule G."/>
            <person name="Ngan C.Y."/>
            <person name="Orejas M."/>
            <person name="Orosz E."/>
            <person name="Ouedraogo J.P."/>
            <person name="Overkamp K.M."/>
            <person name="Park H.-S."/>
            <person name="Perrone G."/>
            <person name="Piumi F."/>
            <person name="Punt P.J."/>
            <person name="Ram A.F."/>
            <person name="Ramon A."/>
            <person name="Rauscher S."/>
            <person name="Record E."/>
            <person name="Riano-Pachon D.M."/>
            <person name="Robert V."/>
            <person name="Roehrig J."/>
            <person name="Ruller R."/>
            <person name="Salamov A."/>
            <person name="Salih N.S."/>
            <person name="Samson R.A."/>
            <person name="Sandor E."/>
            <person name="Sanguinetti M."/>
            <person name="Schuetze T."/>
            <person name="Sepcic K."/>
            <person name="Shelest E."/>
            <person name="Sherlock G."/>
            <person name="Sophianopoulou V."/>
            <person name="Squina F.M."/>
            <person name="Sun H."/>
            <person name="Susca A."/>
            <person name="Todd R.B."/>
            <person name="Tsang A."/>
            <person name="Unkles S.E."/>
            <person name="van de Wiele N."/>
            <person name="van Rossen-Uffink D."/>
            <person name="Oliveira J.V."/>
            <person name="Vesth T.C."/>
            <person name="Visser J."/>
            <person name="Yu J.-H."/>
            <person name="Zhou M."/>
            <person name="Andersen M.R."/>
            <person name="Archer D.B."/>
            <person name="Baker S.E."/>
            <person name="Benoit I."/>
            <person name="Brakhage A.A."/>
            <person name="Braus G.H."/>
            <person name="Fischer R."/>
            <person name="Frisvad J.C."/>
            <person name="Goldman G.H."/>
            <person name="Houbraken J."/>
            <person name="Oakley B."/>
            <person name="Pocsi I."/>
            <person name="Scazzocchio C."/>
            <person name="Seiboth B."/>
            <person name="vanKuyk P.A."/>
            <person name="Wortman J."/>
            <person name="Dyer P.S."/>
            <person name="Grigoriev I.V."/>
        </authorList>
    </citation>
    <scope>NUCLEOTIDE SEQUENCE [LARGE SCALE GENOMIC DNA]</scope>
    <source>
        <strain evidence="2">CBS 583.65</strain>
    </source>
</reference>